<keyword evidence="1" id="KW-1133">Transmembrane helix</keyword>
<feature type="transmembrane region" description="Helical" evidence="1">
    <location>
        <begin position="21"/>
        <end position="39"/>
    </location>
</feature>
<gene>
    <name evidence="2" type="ORF">ACFQ5G_55315</name>
</gene>
<sequence length="162" mass="17902">MGDTGETDNAGKKGRTAYRKVWWMRFWLPAIAVGVWWFFASTAVSAYHLAKEGVVVSGVVTEVDRFSRTENNTVRFTTTDGRQIETTIAPKTCELKDPGATIQIRYVSSDPHNAQDTCDQARHDMSVGAGLGALGLTALSAQTWRLWLRHRKTGQLPPAYSG</sequence>
<dbReference type="RefSeq" id="WP_317795641.1">
    <property type="nucleotide sequence ID" value="NZ_AP028461.1"/>
</dbReference>
<keyword evidence="3" id="KW-1185">Reference proteome</keyword>
<comment type="caution">
    <text evidence="2">The sequence shown here is derived from an EMBL/GenBank/DDBJ whole genome shotgun (WGS) entry which is preliminary data.</text>
</comment>
<reference evidence="3" key="1">
    <citation type="journal article" date="2019" name="Int. J. Syst. Evol. Microbiol.">
        <title>The Global Catalogue of Microorganisms (GCM) 10K type strain sequencing project: providing services to taxonomists for standard genome sequencing and annotation.</title>
        <authorList>
            <consortium name="The Broad Institute Genomics Platform"/>
            <consortium name="The Broad Institute Genome Sequencing Center for Infectious Disease"/>
            <person name="Wu L."/>
            <person name="Ma J."/>
        </authorList>
    </citation>
    <scope>NUCLEOTIDE SEQUENCE [LARGE SCALE GENOMIC DNA]</scope>
    <source>
        <strain evidence="3">CCM 7526</strain>
    </source>
</reference>
<organism evidence="2 3">
    <name type="scientific">Actinoplanes sichuanensis</name>
    <dbReference type="NCBI Taxonomy" id="512349"/>
    <lineage>
        <taxon>Bacteria</taxon>
        <taxon>Bacillati</taxon>
        <taxon>Actinomycetota</taxon>
        <taxon>Actinomycetes</taxon>
        <taxon>Micromonosporales</taxon>
        <taxon>Micromonosporaceae</taxon>
        <taxon>Actinoplanes</taxon>
    </lineage>
</organism>
<name>A0ABW4AYV2_9ACTN</name>
<proteinExistence type="predicted"/>
<evidence type="ECO:0000313" key="3">
    <source>
        <dbReference type="Proteomes" id="UP001597183"/>
    </source>
</evidence>
<evidence type="ECO:0000313" key="2">
    <source>
        <dbReference type="EMBL" id="MFD1374562.1"/>
    </source>
</evidence>
<dbReference type="Proteomes" id="UP001597183">
    <property type="component" value="Unassembled WGS sequence"/>
</dbReference>
<protein>
    <submittedName>
        <fullName evidence="2">DUF3592 domain-containing protein</fullName>
    </submittedName>
</protein>
<keyword evidence="1" id="KW-0472">Membrane</keyword>
<keyword evidence="1" id="KW-0812">Transmembrane</keyword>
<evidence type="ECO:0000256" key="1">
    <source>
        <dbReference type="SAM" id="Phobius"/>
    </source>
</evidence>
<accession>A0ABW4AYV2</accession>
<dbReference type="EMBL" id="JBHTMK010000085">
    <property type="protein sequence ID" value="MFD1374562.1"/>
    <property type="molecule type" value="Genomic_DNA"/>
</dbReference>